<keyword evidence="1" id="KW-0902">Two-component regulatory system</keyword>
<accession>A0ABX1TV37</accession>
<dbReference type="Proteomes" id="UP000749010">
    <property type="component" value="Unassembled WGS sequence"/>
</dbReference>
<organism evidence="3 4">
    <name type="scientific">Candidatus Accumulibacter phosphatis</name>
    <dbReference type="NCBI Taxonomy" id="327160"/>
    <lineage>
        <taxon>Bacteria</taxon>
        <taxon>Pseudomonadati</taxon>
        <taxon>Pseudomonadota</taxon>
        <taxon>Betaproteobacteria</taxon>
        <taxon>Candidatus Accumulibacter</taxon>
    </lineage>
</organism>
<dbReference type="SUPFAM" id="SSF47226">
    <property type="entry name" value="Histidine-containing phosphotransfer domain, HPT domain"/>
    <property type="match status" value="1"/>
</dbReference>
<evidence type="ECO:0000313" key="3">
    <source>
        <dbReference type="EMBL" id="NMQ27291.1"/>
    </source>
</evidence>
<dbReference type="RefSeq" id="WP_169065747.1">
    <property type="nucleotide sequence ID" value="NZ_SPMY01000017.1"/>
</dbReference>
<dbReference type="Pfam" id="PF01627">
    <property type="entry name" value="Hpt"/>
    <property type="match status" value="1"/>
</dbReference>
<feature type="domain" description="HPt" evidence="2">
    <location>
        <begin position="21"/>
        <end position="117"/>
    </location>
</feature>
<evidence type="ECO:0000256" key="1">
    <source>
        <dbReference type="ARBA" id="ARBA00023012"/>
    </source>
</evidence>
<reference evidence="3 4" key="1">
    <citation type="submission" date="2019-03" db="EMBL/GenBank/DDBJ databases">
        <title>Metabolic reconstructions from genomes of highly enriched 'Candidatus Accumulibacter' and 'Candidatus Competibacter' bioreactor populations.</title>
        <authorList>
            <person name="Annavajhala M.K."/>
            <person name="Welles L."/>
            <person name="Abbas B."/>
            <person name="Sorokin D."/>
            <person name="Park H."/>
            <person name="Van Loosdrecht M."/>
            <person name="Chandran K."/>
        </authorList>
    </citation>
    <scope>NUCLEOTIDE SEQUENCE [LARGE SCALE GENOMIC DNA]</scope>
    <source>
        <strain evidence="3 4">SBR_S</strain>
    </source>
</reference>
<evidence type="ECO:0000259" key="2">
    <source>
        <dbReference type="Pfam" id="PF01627"/>
    </source>
</evidence>
<name>A0ABX1TV37_9PROT</name>
<comment type="caution">
    <text evidence="3">The sequence shown here is derived from an EMBL/GenBank/DDBJ whole genome shotgun (WGS) entry which is preliminary data.</text>
</comment>
<gene>
    <name evidence="3" type="ORF">E4Q23_05690</name>
</gene>
<protein>
    <recommendedName>
        <fullName evidence="2">HPt domain-containing protein</fullName>
    </recommendedName>
</protein>
<evidence type="ECO:0000313" key="4">
    <source>
        <dbReference type="Proteomes" id="UP000749010"/>
    </source>
</evidence>
<dbReference type="EMBL" id="SPMY01000017">
    <property type="protein sequence ID" value="NMQ27291.1"/>
    <property type="molecule type" value="Genomic_DNA"/>
</dbReference>
<keyword evidence="4" id="KW-1185">Reference proteome</keyword>
<sequence length="163" mass="16381">MPELPAAAAAQLAAQLAELGEEFQRSLPARVGQIEAAVKALGASWTDCADVAGREGWEAALRELSAAAHRLAGAAGTFDHPALGATALQMEALARQLQAEPAARVVGSASARETFARLLATLKAAVDAAPLLISTTVGAESVGGLAAAPALRPAPVLVVGDDE</sequence>
<dbReference type="InterPro" id="IPR036641">
    <property type="entry name" value="HPT_dom_sf"/>
</dbReference>
<proteinExistence type="predicted"/>
<dbReference type="InterPro" id="IPR008207">
    <property type="entry name" value="Sig_transdc_His_kin_Hpt_dom"/>
</dbReference>
<dbReference type="Gene3D" id="1.20.120.160">
    <property type="entry name" value="HPT domain"/>
    <property type="match status" value="1"/>
</dbReference>